<dbReference type="EMBL" id="BSTX01000001">
    <property type="protein sequence ID" value="GLZ76910.1"/>
    <property type="molecule type" value="Genomic_DNA"/>
</dbReference>
<protein>
    <submittedName>
        <fullName evidence="3">Uncharacterized protein</fullName>
    </submittedName>
</protein>
<gene>
    <name evidence="3" type="ORF">Afil01_17170</name>
</gene>
<reference evidence="3" key="1">
    <citation type="submission" date="2023-03" db="EMBL/GenBank/DDBJ databases">
        <title>Actinorhabdospora filicis NBRC 111898.</title>
        <authorList>
            <person name="Ichikawa N."/>
            <person name="Sato H."/>
            <person name="Tonouchi N."/>
        </authorList>
    </citation>
    <scope>NUCLEOTIDE SEQUENCE</scope>
    <source>
        <strain evidence="3">NBRC 111898</strain>
    </source>
</reference>
<comment type="caution">
    <text evidence="3">The sequence shown here is derived from an EMBL/GenBank/DDBJ whole genome shotgun (WGS) entry which is preliminary data.</text>
</comment>
<keyword evidence="4" id="KW-1185">Reference proteome</keyword>
<accession>A0A9W6W9S2</accession>
<dbReference type="AlphaFoldDB" id="A0A9W6W9S2"/>
<keyword evidence="2" id="KW-1133">Transmembrane helix</keyword>
<evidence type="ECO:0000313" key="4">
    <source>
        <dbReference type="Proteomes" id="UP001165079"/>
    </source>
</evidence>
<proteinExistence type="predicted"/>
<evidence type="ECO:0000313" key="3">
    <source>
        <dbReference type="EMBL" id="GLZ76910.1"/>
    </source>
</evidence>
<sequence length="181" mass="18874">MMGEIDLDQSPPAEPGGDTARWTIDRLRRPWPRPAIVAVTIVLTLLAAALVWRPAAPEAATTATITAGSSWEELYGRAVRKLAGSGAAFDVVNAVDSGVPTVSTLDAGEYRMEFACASDSAGIDLAVLVDAGDGAGVRSAADCDSDHTFTVFTLPEGARVTIWVGSYQVAQTAYAFAVRSG</sequence>
<dbReference type="Proteomes" id="UP001165079">
    <property type="component" value="Unassembled WGS sequence"/>
</dbReference>
<evidence type="ECO:0000256" key="2">
    <source>
        <dbReference type="SAM" id="Phobius"/>
    </source>
</evidence>
<feature type="transmembrane region" description="Helical" evidence="2">
    <location>
        <begin position="35"/>
        <end position="52"/>
    </location>
</feature>
<organism evidence="3 4">
    <name type="scientific">Actinorhabdospora filicis</name>
    <dbReference type="NCBI Taxonomy" id="1785913"/>
    <lineage>
        <taxon>Bacteria</taxon>
        <taxon>Bacillati</taxon>
        <taxon>Actinomycetota</taxon>
        <taxon>Actinomycetes</taxon>
        <taxon>Micromonosporales</taxon>
        <taxon>Micromonosporaceae</taxon>
        <taxon>Actinorhabdospora</taxon>
    </lineage>
</organism>
<evidence type="ECO:0000256" key="1">
    <source>
        <dbReference type="SAM" id="MobiDB-lite"/>
    </source>
</evidence>
<keyword evidence="2" id="KW-0812">Transmembrane</keyword>
<name>A0A9W6W9S2_9ACTN</name>
<feature type="region of interest" description="Disordered" evidence="1">
    <location>
        <begin position="1"/>
        <end position="20"/>
    </location>
</feature>
<keyword evidence="2" id="KW-0472">Membrane</keyword>